<proteinExistence type="predicted"/>
<dbReference type="EMBL" id="LHPI01000065">
    <property type="protein sequence ID" value="KOO03012.1"/>
    <property type="molecule type" value="Genomic_DNA"/>
</dbReference>
<keyword evidence="2" id="KW-1133">Transmembrane helix</keyword>
<feature type="region of interest" description="Disordered" evidence="1">
    <location>
        <begin position="305"/>
        <end position="324"/>
    </location>
</feature>
<comment type="caution">
    <text evidence="3">The sequence shown here is derived from an EMBL/GenBank/DDBJ whole genome shotgun (WGS) entry which is preliminary data.</text>
</comment>
<gene>
    <name evidence="3" type="ORF">AKJ31_22245</name>
</gene>
<evidence type="ECO:0000256" key="1">
    <source>
        <dbReference type="SAM" id="MobiDB-lite"/>
    </source>
</evidence>
<evidence type="ECO:0000256" key="2">
    <source>
        <dbReference type="SAM" id="Phobius"/>
    </source>
</evidence>
<organism evidence="3 4">
    <name type="scientific">Vibrio hepatarius</name>
    <dbReference type="NCBI Taxonomy" id="171383"/>
    <lineage>
        <taxon>Bacteria</taxon>
        <taxon>Pseudomonadati</taxon>
        <taxon>Pseudomonadota</taxon>
        <taxon>Gammaproteobacteria</taxon>
        <taxon>Vibrionales</taxon>
        <taxon>Vibrionaceae</taxon>
        <taxon>Vibrio</taxon>
        <taxon>Vibrio oreintalis group</taxon>
    </lineage>
</organism>
<evidence type="ECO:0000313" key="4">
    <source>
        <dbReference type="Proteomes" id="UP000037530"/>
    </source>
</evidence>
<keyword evidence="2" id="KW-0472">Membrane</keyword>
<dbReference type="RefSeq" id="WP_053411166.1">
    <property type="nucleotide sequence ID" value="NZ_DAIPHI010000013.1"/>
</dbReference>
<dbReference type="OrthoDB" id="6160351at2"/>
<dbReference type="STRING" id="171383.AKJ31_22245"/>
<dbReference type="Proteomes" id="UP000037530">
    <property type="component" value="Unassembled WGS sequence"/>
</dbReference>
<feature type="transmembrane region" description="Helical" evidence="2">
    <location>
        <begin position="125"/>
        <end position="146"/>
    </location>
</feature>
<accession>A0A0M0HMK8</accession>
<name>A0A0M0HMK8_9VIBR</name>
<reference evidence="4" key="1">
    <citation type="submission" date="2015-08" db="EMBL/GenBank/DDBJ databases">
        <title>Vibrio galatheae sp. nov., a novel member of the Vibrionaceae family isolated from the Solomon Islands.</title>
        <authorList>
            <person name="Giubergia S."/>
            <person name="Machado H."/>
            <person name="Mateiu R.V."/>
            <person name="Gram L."/>
        </authorList>
    </citation>
    <scope>NUCLEOTIDE SEQUENCE [LARGE SCALE GENOMIC DNA]</scope>
    <source>
        <strain evidence="4">DSM 19134</strain>
    </source>
</reference>
<evidence type="ECO:0000313" key="3">
    <source>
        <dbReference type="EMBL" id="KOO03012.1"/>
    </source>
</evidence>
<dbReference type="PATRIC" id="fig|171383.3.peg.4543"/>
<feature type="transmembrane region" description="Helical" evidence="2">
    <location>
        <begin position="92"/>
        <end position="119"/>
    </location>
</feature>
<keyword evidence="4" id="KW-1185">Reference proteome</keyword>
<dbReference type="AlphaFoldDB" id="A0A0M0HMK8"/>
<protein>
    <submittedName>
        <fullName evidence="3">Uncharacterized protein</fullName>
    </submittedName>
</protein>
<keyword evidence="2" id="KW-0812">Transmembrane</keyword>
<sequence length="324" mass="37637">MNVNYYQDTAFNSKKRYHLSPESGDNNLLKKSLKLGSQKLPFSNPINEISTRVDIENKPSLMEKLRETKPKLEPFWDHEKLIVERSSKWFRLYYFLSALGKGLIAIALPLFTLVCLLLGVLNEEVFTLVFFPALQWIFLPAALLWLQVMLMDRGYWTPTWIMTSKKVFTLNRKTGMVTLYKGNGKVRYSHPIVEFDCVLVSMPSHQGLMNYNLMLAHRYSGSMHGIPLSTLATPNESVSEYYRIWNMILCYMDVSQPLPDCLILEESRHLDPVTAEYDRKTGRNPRYWRDMSEEEYKATLEAIRNKQQGKPETGPELNIFSQVS</sequence>